<keyword evidence="3" id="KW-1185">Reference proteome</keyword>
<feature type="domain" description="HNH nuclease" evidence="1">
    <location>
        <begin position="72"/>
        <end position="122"/>
    </location>
</feature>
<dbReference type="eggNOG" id="COG1403">
    <property type="taxonomic scope" value="Bacteria"/>
</dbReference>
<dbReference type="InterPro" id="IPR052892">
    <property type="entry name" value="NA-targeting_endonuclease"/>
</dbReference>
<dbReference type="PANTHER" id="PTHR33877:SF2">
    <property type="entry name" value="OS07G0170200 PROTEIN"/>
    <property type="match status" value="1"/>
</dbReference>
<dbReference type="RefSeq" id="WP_014798672.1">
    <property type="nucleotide sequence ID" value="NC_018018.1"/>
</dbReference>
<protein>
    <submittedName>
        <fullName evidence="2">Restriction endonuclease</fullName>
    </submittedName>
</protein>
<evidence type="ECO:0000259" key="1">
    <source>
        <dbReference type="SMART" id="SM00507"/>
    </source>
</evidence>
<dbReference type="Pfam" id="PF14279">
    <property type="entry name" value="HNH_5"/>
    <property type="match status" value="1"/>
</dbReference>
<dbReference type="Proteomes" id="UP000006054">
    <property type="component" value="Chromosome"/>
</dbReference>
<dbReference type="EMBL" id="CP003345">
    <property type="protein sequence ID" value="AFM05238.1"/>
    <property type="molecule type" value="Genomic_DNA"/>
</dbReference>
<proteinExistence type="predicted"/>
<name>I4AMQ3_BERLS</name>
<dbReference type="KEGG" id="fli:Fleli_2887"/>
<dbReference type="InterPro" id="IPR003615">
    <property type="entry name" value="HNH_nuc"/>
</dbReference>
<evidence type="ECO:0000313" key="3">
    <source>
        <dbReference type="Proteomes" id="UP000006054"/>
    </source>
</evidence>
<keyword evidence="2" id="KW-0540">Nuclease</keyword>
<dbReference type="PATRIC" id="fig|880071.3.peg.2877"/>
<dbReference type="SMART" id="SM00507">
    <property type="entry name" value="HNHc"/>
    <property type="match status" value="1"/>
</dbReference>
<dbReference type="AlphaFoldDB" id="I4AMQ3"/>
<keyword evidence="2" id="KW-0255">Endonuclease</keyword>
<dbReference type="STRING" id="880071.Fleli_2887"/>
<keyword evidence="2" id="KW-0378">Hydrolase</keyword>
<evidence type="ECO:0000313" key="2">
    <source>
        <dbReference type="EMBL" id="AFM05238.1"/>
    </source>
</evidence>
<dbReference type="HOGENOM" id="CLU_099824_3_0_10"/>
<dbReference type="CDD" id="cd00085">
    <property type="entry name" value="HNHc"/>
    <property type="match status" value="1"/>
</dbReference>
<dbReference type="Gene3D" id="1.10.30.50">
    <property type="match status" value="1"/>
</dbReference>
<reference evidence="3" key="1">
    <citation type="submission" date="2012-06" db="EMBL/GenBank/DDBJ databases">
        <title>The complete genome of Flexibacter litoralis DSM 6794.</title>
        <authorList>
            <person name="Lucas S."/>
            <person name="Copeland A."/>
            <person name="Lapidus A."/>
            <person name="Glavina del Rio T."/>
            <person name="Dalin E."/>
            <person name="Tice H."/>
            <person name="Bruce D."/>
            <person name="Goodwin L."/>
            <person name="Pitluck S."/>
            <person name="Peters L."/>
            <person name="Ovchinnikova G."/>
            <person name="Lu M."/>
            <person name="Kyrpides N."/>
            <person name="Mavromatis K."/>
            <person name="Ivanova N."/>
            <person name="Brettin T."/>
            <person name="Detter J.C."/>
            <person name="Han C."/>
            <person name="Larimer F."/>
            <person name="Land M."/>
            <person name="Hauser L."/>
            <person name="Markowitz V."/>
            <person name="Cheng J.-F."/>
            <person name="Hugenholtz P."/>
            <person name="Woyke T."/>
            <person name="Wu D."/>
            <person name="Spring S."/>
            <person name="Lang E."/>
            <person name="Kopitz M."/>
            <person name="Brambilla E."/>
            <person name="Klenk H.-P."/>
            <person name="Eisen J.A."/>
        </authorList>
    </citation>
    <scope>NUCLEOTIDE SEQUENCE [LARGE SCALE GENOMIC DNA]</scope>
    <source>
        <strain evidence="3">ATCC 23117 / DSM 6794 / NBRC 15988 / NCIMB 1366 / Sio-4</strain>
    </source>
</reference>
<sequence length="167" mass="19057">MIGRKVLILNADYRAISVCSVAKAFLLVYLHKAEMVNSVPDGFIQTVNKSFAAPSVIRLNSYVNIPYRGVMLTRQNIFKRDGNQCVYCKSTQNLTLDHVIPRSQGGKTSWTNLVSACQRCNSKKSDFSLEDVGMKLPYEPFKPTFVMFLRDFSRMGDENWKQFLQNV</sequence>
<gene>
    <name evidence="2" type="ordered locus">Fleli_2887</name>
</gene>
<organism evidence="2 3">
    <name type="scientific">Bernardetia litoralis (strain ATCC 23117 / DSM 6794 / NBRC 15988 / NCIMB 1366 / Fx l1 / Sio-4)</name>
    <name type="common">Flexibacter litoralis</name>
    <dbReference type="NCBI Taxonomy" id="880071"/>
    <lineage>
        <taxon>Bacteria</taxon>
        <taxon>Pseudomonadati</taxon>
        <taxon>Bacteroidota</taxon>
        <taxon>Cytophagia</taxon>
        <taxon>Cytophagales</taxon>
        <taxon>Bernardetiaceae</taxon>
        <taxon>Bernardetia</taxon>
    </lineage>
</organism>
<dbReference type="InterPro" id="IPR029471">
    <property type="entry name" value="HNH_5"/>
</dbReference>
<dbReference type="PANTHER" id="PTHR33877">
    <property type="entry name" value="SLL1193 PROTEIN"/>
    <property type="match status" value="1"/>
</dbReference>
<accession>I4AMQ3</accession>
<dbReference type="GO" id="GO:0004519">
    <property type="term" value="F:endonuclease activity"/>
    <property type="evidence" value="ECO:0007669"/>
    <property type="project" value="UniProtKB-KW"/>
</dbReference>